<dbReference type="AlphaFoldDB" id="A0A918KDY3"/>
<accession>A0A918KDY3</accession>
<name>A0A918KDY3_9PROT</name>
<evidence type="ECO:0000313" key="2">
    <source>
        <dbReference type="Proteomes" id="UP000600865"/>
    </source>
</evidence>
<comment type="caution">
    <text evidence="1">The sequence shown here is derived from an EMBL/GenBank/DDBJ whole genome shotgun (WGS) entry which is preliminary data.</text>
</comment>
<sequence>MFGTARANQWGGLRVGFLGCILSASLFLQAKASVFDRPYFNATSVVIVFSGGDFIENNGAAPLAHDFVLLENVPSGSAGNDLIAQDGVPVNFPFDPISDGTSGGWPFQITGQTSGGAYINNPSFQMLDANDSYTPFGIDGSTDIDLLGSNVRFAWFFVTSNAAFDIYAEASNLTTSGDFSGLDFNNIGYQFIERAPASTTIGQRAQLASVGGAGVVIGRNAFGSTLNDLSSGQTKVYDGGRRTARVRGTIAQQATGFASVYRLRGSPVTGNNYDFSMGTGILSADVTYTIFAP</sequence>
<evidence type="ECO:0000313" key="1">
    <source>
        <dbReference type="EMBL" id="GGX58476.1"/>
    </source>
</evidence>
<dbReference type="Proteomes" id="UP000600865">
    <property type="component" value="Unassembled WGS sequence"/>
</dbReference>
<reference evidence="1 2" key="1">
    <citation type="journal article" date="2014" name="Int. J. Syst. Evol. Microbiol.">
        <title>Complete genome sequence of Corynebacterium casei LMG S-19264T (=DSM 44701T), isolated from a smear-ripened cheese.</title>
        <authorList>
            <consortium name="US DOE Joint Genome Institute (JGI-PGF)"/>
            <person name="Walter F."/>
            <person name="Albersmeier A."/>
            <person name="Kalinowski J."/>
            <person name="Ruckert C."/>
        </authorList>
    </citation>
    <scope>NUCLEOTIDE SEQUENCE [LARGE SCALE GENOMIC DNA]</scope>
    <source>
        <strain evidence="1 2">KCTC 23968</strain>
    </source>
</reference>
<protein>
    <submittedName>
        <fullName evidence="1">Uncharacterized protein</fullName>
    </submittedName>
</protein>
<proteinExistence type="predicted"/>
<dbReference type="RefSeq" id="WP_189580831.1">
    <property type="nucleotide sequence ID" value="NZ_BMYV01000001.1"/>
</dbReference>
<keyword evidence="2" id="KW-1185">Reference proteome</keyword>
<organism evidence="1 2">
    <name type="scientific">Litorimonas cladophorae</name>
    <dbReference type="NCBI Taxonomy" id="1220491"/>
    <lineage>
        <taxon>Bacteria</taxon>
        <taxon>Pseudomonadati</taxon>
        <taxon>Pseudomonadota</taxon>
        <taxon>Alphaproteobacteria</taxon>
        <taxon>Maricaulales</taxon>
        <taxon>Robiginitomaculaceae</taxon>
    </lineage>
</organism>
<dbReference type="EMBL" id="BMYV01000001">
    <property type="protein sequence ID" value="GGX58476.1"/>
    <property type="molecule type" value="Genomic_DNA"/>
</dbReference>
<gene>
    <name evidence="1" type="ORF">GCM10011309_04760</name>
</gene>